<evidence type="ECO:0000259" key="7">
    <source>
        <dbReference type="Pfam" id="PF00892"/>
    </source>
</evidence>
<proteinExistence type="inferred from homology"/>
<dbReference type="InterPro" id="IPR050638">
    <property type="entry name" value="AA-Vitamin_Transporters"/>
</dbReference>
<dbReference type="AlphaFoldDB" id="A0A8J7QEN7"/>
<dbReference type="SUPFAM" id="SSF103481">
    <property type="entry name" value="Multidrug resistance efflux transporter EmrE"/>
    <property type="match status" value="2"/>
</dbReference>
<gene>
    <name evidence="8" type="ORF">J3U88_00785</name>
</gene>
<dbReference type="EMBL" id="JAFREP010000001">
    <property type="protein sequence ID" value="MBO1316975.1"/>
    <property type="molecule type" value="Genomic_DNA"/>
</dbReference>
<feature type="transmembrane region" description="Helical" evidence="6">
    <location>
        <begin position="64"/>
        <end position="82"/>
    </location>
</feature>
<evidence type="ECO:0000313" key="9">
    <source>
        <dbReference type="Proteomes" id="UP000664417"/>
    </source>
</evidence>
<dbReference type="Proteomes" id="UP000664417">
    <property type="component" value="Unassembled WGS sequence"/>
</dbReference>
<dbReference type="GO" id="GO:0016020">
    <property type="term" value="C:membrane"/>
    <property type="evidence" value="ECO:0007669"/>
    <property type="project" value="UniProtKB-SubCell"/>
</dbReference>
<comment type="similarity">
    <text evidence="2">Belongs to the EamA transporter family.</text>
</comment>
<feature type="transmembrane region" description="Helical" evidence="6">
    <location>
        <begin position="145"/>
        <end position="165"/>
    </location>
</feature>
<comment type="subcellular location">
    <subcellularLocation>
        <location evidence="1">Membrane</location>
        <topology evidence="1">Multi-pass membrane protein</topology>
    </subcellularLocation>
</comment>
<accession>A0A8J7QEN7</accession>
<keyword evidence="4 6" id="KW-1133">Transmembrane helix</keyword>
<dbReference type="InterPro" id="IPR037185">
    <property type="entry name" value="EmrE-like"/>
</dbReference>
<feature type="domain" description="EamA" evidence="7">
    <location>
        <begin position="148"/>
        <end position="270"/>
    </location>
</feature>
<feature type="transmembrane region" description="Helical" evidence="6">
    <location>
        <begin position="237"/>
        <end position="256"/>
    </location>
</feature>
<feature type="transmembrane region" description="Helical" evidence="6">
    <location>
        <begin position="262"/>
        <end position="282"/>
    </location>
</feature>
<dbReference type="RefSeq" id="WP_207856211.1">
    <property type="nucleotide sequence ID" value="NZ_JAFREP010000001.1"/>
</dbReference>
<feature type="transmembrane region" description="Helical" evidence="6">
    <location>
        <begin position="88"/>
        <end position="109"/>
    </location>
</feature>
<keyword evidence="9" id="KW-1185">Reference proteome</keyword>
<evidence type="ECO:0000313" key="8">
    <source>
        <dbReference type="EMBL" id="MBO1316975.1"/>
    </source>
</evidence>
<organism evidence="8 9">
    <name type="scientific">Acanthopleuribacter pedis</name>
    <dbReference type="NCBI Taxonomy" id="442870"/>
    <lineage>
        <taxon>Bacteria</taxon>
        <taxon>Pseudomonadati</taxon>
        <taxon>Acidobacteriota</taxon>
        <taxon>Holophagae</taxon>
        <taxon>Acanthopleuribacterales</taxon>
        <taxon>Acanthopleuribacteraceae</taxon>
        <taxon>Acanthopleuribacter</taxon>
    </lineage>
</organism>
<evidence type="ECO:0000256" key="2">
    <source>
        <dbReference type="ARBA" id="ARBA00007362"/>
    </source>
</evidence>
<name>A0A8J7QEN7_9BACT</name>
<evidence type="ECO:0000256" key="5">
    <source>
        <dbReference type="ARBA" id="ARBA00023136"/>
    </source>
</evidence>
<dbReference type="PANTHER" id="PTHR32322">
    <property type="entry name" value="INNER MEMBRANE TRANSPORTER"/>
    <property type="match status" value="1"/>
</dbReference>
<evidence type="ECO:0000256" key="6">
    <source>
        <dbReference type="SAM" id="Phobius"/>
    </source>
</evidence>
<feature type="transmembrane region" description="Helical" evidence="6">
    <location>
        <begin position="34"/>
        <end position="52"/>
    </location>
</feature>
<feature type="transmembrane region" description="Helical" evidence="6">
    <location>
        <begin position="206"/>
        <end position="225"/>
    </location>
</feature>
<feature type="transmembrane region" description="Helical" evidence="6">
    <location>
        <begin position="177"/>
        <end position="200"/>
    </location>
</feature>
<feature type="transmembrane region" description="Helical" evidence="6">
    <location>
        <begin position="121"/>
        <end position="139"/>
    </location>
</feature>
<keyword evidence="5 6" id="KW-0472">Membrane</keyword>
<dbReference type="PANTHER" id="PTHR32322:SF2">
    <property type="entry name" value="EAMA DOMAIN-CONTAINING PROTEIN"/>
    <property type="match status" value="1"/>
</dbReference>
<evidence type="ECO:0000256" key="4">
    <source>
        <dbReference type="ARBA" id="ARBA00022989"/>
    </source>
</evidence>
<protein>
    <submittedName>
        <fullName evidence="8">DMT family transporter</fullName>
    </submittedName>
</protein>
<evidence type="ECO:0000256" key="1">
    <source>
        <dbReference type="ARBA" id="ARBA00004141"/>
    </source>
</evidence>
<reference evidence="8" key="1">
    <citation type="submission" date="2021-03" db="EMBL/GenBank/DDBJ databases">
        <authorList>
            <person name="Wang G."/>
        </authorList>
    </citation>
    <scope>NUCLEOTIDE SEQUENCE</scope>
    <source>
        <strain evidence="8">KCTC 12899</strain>
    </source>
</reference>
<evidence type="ECO:0000256" key="3">
    <source>
        <dbReference type="ARBA" id="ARBA00022692"/>
    </source>
</evidence>
<dbReference type="InterPro" id="IPR000620">
    <property type="entry name" value="EamA_dom"/>
</dbReference>
<sequence>MTANLALLNAHIAVFFMGIAGVLAVASGFDAWLAAGYRVSFGAVILGLYWLVFAKDRRLPPWPIALGAFAMGAVLGVHWFAFFHGMKLLGVMLGSASIGLEPLIVALAARLVLKERLQTKTLWAMGFSLIGFALLAMAGNWEREHLWLGFAWMVFSYLLFAVLVLCNRVWVQKESPVLITTLEMAGAIPVTLLFCSSPWWPQTPVAWAYALGLGLLCTGLAYALYNASMQVLAAPTVGLLLSLEVVYGMIGGWVIGDSLTSAELAAAVSISSILVIDIGLFLRRRYVQRLEARNTPPR</sequence>
<keyword evidence="3 6" id="KW-0812">Transmembrane</keyword>
<dbReference type="Pfam" id="PF00892">
    <property type="entry name" value="EamA"/>
    <property type="match status" value="2"/>
</dbReference>
<comment type="caution">
    <text evidence="8">The sequence shown here is derived from an EMBL/GenBank/DDBJ whole genome shotgun (WGS) entry which is preliminary data.</text>
</comment>
<feature type="domain" description="EamA" evidence="7">
    <location>
        <begin position="6"/>
        <end position="136"/>
    </location>
</feature>